<dbReference type="AlphaFoldDB" id="A0A062U1F4"/>
<protein>
    <submittedName>
        <fullName evidence="1">Uncharacterized protein</fullName>
    </submittedName>
</protein>
<comment type="caution">
    <text evidence="1">The sequence shown here is derived from an EMBL/GenBank/DDBJ whole genome shotgun (WGS) entry which is preliminary data.</text>
</comment>
<keyword evidence="2" id="KW-1185">Reference proteome</keyword>
<name>A0A062U1F4_9PROT</name>
<gene>
    <name evidence="1" type="ORF">HY29_15425</name>
</gene>
<sequence length="71" mass="8368">MKFLMMVCDWINPREYERALEENTAKVVRRFARGNVRIQNGAYMSQADLDKTREKAARVLIRLNKKRPAKA</sequence>
<proteinExistence type="predicted"/>
<dbReference type="RefSeq" id="WP_155838282.1">
    <property type="nucleotide sequence ID" value="NZ_AWFF01000042.1"/>
</dbReference>
<dbReference type="PATRIC" id="fig|1280946.3.peg.2087"/>
<reference evidence="1 2" key="1">
    <citation type="journal article" date="2014" name="Antonie Van Leeuwenhoek">
        <title>Hyphomonas beringensis sp. nov. and Hyphomonas chukchiensis sp. nov., isolated from surface seawater of the Bering Sea and Chukchi Sea.</title>
        <authorList>
            <person name="Li C."/>
            <person name="Lai Q."/>
            <person name="Li G."/>
            <person name="Dong C."/>
            <person name="Wang J."/>
            <person name="Liao Y."/>
            <person name="Shao Z."/>
        </authorList>
    </citation>
    <scope>NUCLEOTIDE SEQUENCE [LARGE SCALE GENOMIC DNA]</scope>
    <source>
        <strain evidence="1 2">25B14_1</strain>
    </source>
</reference>
<accession>A0A062U1F4</accession>
<dbReference type="STRING" id="1280946.HY29_15425"/>
<dbReference type="EMBL" id="AWFF01000042">
    <property type="protein sequence ID" value="KCZ54131.1"/>
    <property type="molecule type" value="Genomic_DNA"/>
</dbReference>
<organism evidence="1 2">
    <name type="scientific">Hyphomonas beringensis</name>
    <dbReference type="NCBI Taxonomy" id="1280946"/>
    <lineage>
        <taxon>Bacteria</taxon>
        <taxon>Pseudomonadati</taxon>
        <taxon>Pseudomonadota</taxon>
        <taxon>Alphaproteobacteria</taxon>
        <taxon>Hyphomonadales</taxon>
        <taxon>Hyphomonadaceae</taxon>
        <taxon>Hyphomonas</taxon>
    </lineage>
</organism>
<dbReference type="Proteomes" id="UP000027037">
    <property type="component" value="Unassembled WGS sequence"/>
</dbReference>
<evidence type="ECO:0000313" key="2">
    <source>
        <dbReference type="Proteomes" id="UP000027037"/>
    </source>
</evidence>
<evidence type="ECO:0000313" key="1">
    <source>
        <dbReference type="EMBL" id="KCZ54131.1"/>
    </source>
</evidence>